<dbReference type="AlphaFoldDB" id="A0A0B7C705"/>
<dbReference type="Pfam" id="PF12796">
    <property type="entry name" value="Ank_2"/>
    <property type="match status" value="1"/>
</dbReference>
<proteinExistence type="predicted"/>
<organism evidence="2">
    <name type="scientific">Arion vulgaris</name>
    <dbReference type="NCBI Taxonomy" id="1028688"/>
    <lineage>
        <taxon>Eukaryota</taxon>
        <taxon>Metazoa</taxon>
        <taxon>Spiralia</taxon>
        <taxon>Lophotrochozoa</taxon>
        <taxon>Mollusca</taxon>
        <taxon>Gastropoda</taxon>
        <taxon>Heterobranchia</taxon>
        <taxon>Euthyneura</taxon>
        <taxon>Panpulmonata</taxon>
        <taxon>Eupulmonata</taxon>
        <taxon>Stylommatophora</taxon>
        <taxon>Helicina</taxon>
        <taxon>Arionoidea</taxon>
        <taxon>Arionidae</taxon>
        <taxon>Arion</taxon>
    </lineage>
</organism>
<dbReference type="SMART" id="SM00248">
    <property type="entry name" value="ANK"/>
    <property type="match status" value="2"/>
</dbReference>
<feature type="non-terminal residue" evidence="2">
    <location>
        <position position="1"/>
    </location>
</feature>
<dbReference type="PROSITE" id="PS50088">
    <property type="entry name" value="ANK_REPEAT"/>
    <property type="match status" value="1"/>
</dbReference>
<sequence length="84" mass="9161">NIFEQSELHSACRSGTLDDVLKCLQSFKSSRQWFHDGHTPIHAAILSGREDMSAVVKALLDTGADINAQTKAEGNTAFSSRRSV</sequence>
<reference evidence="2" key="1">
    <citation type="submission" date="2014-12" db="EMBL/GenBank/DDBJ databases">
        <title>Insight into the proteome of Arion vulgaris.</title>
        <authorList>
            <person name="Aradska J."/>
            <person name="Bulat T."/>
            <person name="Smidak R."/>
            <person name="Sarate P."/>
            <person name="Gangsoo J."/>
            <person name="Sialana F."/>
            <person name="Bilban M."/>
            <person name="Lubec G."/>
        </authorList>
    </citation>
    <scope>NUCLEOTIDE SEQUENCE</scope>
    <source>
        <tissue evidence="2">Skin</tissue>
    </source>
</reference>
<dbReference type="PROSITE" id="PS50297">
    <property type="entry name" value="ANK_REP_REGION"/>
    <property type="match status" value="1"/>
</dbReference>
<dbReference type="PRINTS" id="PR01415">
    <property type="entry name" value="ANKYRIN"/>
</dbReference>
<accession>A0A0B7C705</accession>
<name>A0A0B7C705_9EUPU</name>
<keyword evidence="1" id="KW-0040">ANK repeat</keyword>
<protein>
    <submittedName>
        <fullName evidence="2">Uncharacterized protein</fullName>
    </submittedName>
</protein>
<dbReference type="InterPro" id="IPR036770">
    <property type="entry name" value="Ankyrin_rpt-contain_sf"/>
</dbReference>
<evidence type="ECO:0000256" key="1">
    <source>
        <dbReference type="PROSITE-ProRule" id="PRU00023"/>
    </source>
</evidence>
<dbReference type="SUPFAM" id="SSF48403">
    <property type="entry name" value="Ankyrin repeat"/>
    <property type="match status" value="1"/>
</dbReference>
<gene>
    <name evidence="2" type="primary">ORF223451</name>
</gene>
<feature type="repeat" description="ANK" evidence="1">
    <location>
        <begin position="36"/>
        <end position="71"/>
    </location>
</feature>
<dbReference type="InterPro" id="IPR002110">
    <property type="entry name" value="Ankyrin_rpt"/>
</dbReference>
<evidence type="ECO:0000313" key="2">
    <source>
        <dbReference type="EMBL" id="CEL00341.1"/>
    </source>
</evidence>
<dbReference type="Gene3D" id="1.25.40.20">
    <property type="entry name" value="Ankyrin repeat-containing domain"/>
    <property type="match status" value="1"/>
</dbReference>
<dbReference type="EMBL" id="HACG01053470">
    <property type="protein sequence ID" value="CEL00341.1"/>
    <property type="molecule type" value="Transcribed_RNA"/>
</dbReference>